<accession>A0AAV9SGT1</accession>
<evidence type="ECO:0000256" key="3">
    <source>
        <dbReference type="SAM" id="MobiDB-lite"/>
    </source>
</evidence>
<feature type="region of interest" description="Disordered" evidence="3">
    <location>
        <begin position="248"/>
        <end position="285"/>
    </location>
</feature>
<proteinExistence type="predicted"/>
<reference evidence="5 6" key="1">
    <citation type="submission" date="2021-06" db="EMBL/GenBank/DDBJ databases">
        <authorList>
            <person name="Palmer J.M."/>
        </authorList>
    </citation>
    <scope>NUCLEOTIDE SEQUENCE [LARGE SCALE GENOMIC DNA]</scope>
    <source>
        <strain evidence="5 6">MEX-2019</strain>
        <tissue evidence="5">Muscle</tissue>
    </source>
</reference>
<dbReference type="InterPro" id="IPR049258">
    <property type="entry name" value="ODAD1_CC"/>
</dbReference>
<dbReference type="InterPro" id="IPR033192">
    <property type="entry name" value="ODAD3"/>
</dbReference>
<dbReference type="GO" id="GO:0035253">
    <property type="term" value="C:ciliary rootlet"/>
    <property type="evidence" value="ECO:0007669"/>
    <property type="project" value="TreeGrafter"/>
</dbReference>
<dbReference type="GO" id="GO:0003341">
    <property type="term" value="P:cilium movement"/>
    <property type="evidence" value="ECO:0007669"/>
    <property type="project" value="InterPro"/>
</dbReference>
<comment type="caution">
    <text evidence="5">The sequence shown here is derived from an EMBL/GenBank/DDBJ whole genome shotgun (WGS) entry which is preliminary data.</text>
</comment>
<dbReference type="PANTHER" id="PTHR46518">
    <property type="entry name" value="COILED-COIL DOMAIN-CONTAINING PROTEIN 151"/>
    <property type="match status" value="1"/>
</dbReference>
<feature type="region of interest" description="Disordered" evidence="3">
    <location>
        <begin position="484"/>
        <end position="512"/>
    </location>
</feature>
<dbReference type="AlphaFoldDB" id="A0AAV9SGT1"/>
<keyword evidence="6" id="KW-1185">Reference proteome</keyword>
<evidence type="ECO:0000259" key="4">
    <source>
        <dbReference type="Pfam" id="PF21773"/>
    </source>
</evidence>
<feature type="coiled-coil region" evidence="2">
    <location>
        <begin position="103"/>
        <end position="137"/>
    </location>
</feature>
<dbReference type="Proteomes" id="UP001311232">
    <property type="component" value="Unassembled WGS sequence"/>
</dbReference>
<feature type="coiled-coil region" evidence="2">
    <location>
        <begin position="329"/>
        <end position="395"/>
    </location>
</feature>
<dbReference type="PANTHER" id="PTHR46518:SF1">
    <property type="entry name" value="OUTER DYNEIN ARM-DOCKING COMPLEX SUBUNIT 3"/>
    <property type="match status" value="1"/>
</dbReference>
<dbReference type="GO" id="GO:0097542">
    <property type="term" value="C:ciliary tip"/>
    <property type="evidence" value="ECO:0007669"/>
    <property type="project" value="TreeGrafter"/>
</dbReference>
<name>A0AAV9SGT1_9TELE</name>
<dbReference type="EMBL" id="JAHHUM010000368">
    <property type="protein sequence ID" value="KAK5620373.1"/>
    <property type="molecule type" value="Genomic_DNA"/>
</dbReference>
<feature type="domain" description="ODAD1 central coiled coil region" evidence="4">
    <location>
        <begin position="183"/>
        <end position="417"/>
    </location>
</feature>
<feature type="compositionally biased region" description="Basic and acidic residues" evidence="3">
    <location>
        <begin position="251"/>
        <end position="267"/>
    </location>
</feature>
<dbReference type="GO" id="GO:0036158">
    <property type="term" value="P:outer dynein arm assembly"/>
    <property type="evidence" value="ECO:0007669"/>
    <property type="project" value="InterPro"/>
</dbReference>
<evidence type="ECO:0000256" key="1">
    <source>
        <dbReference type="ARBA" id="ARBA00023054"/>
    </source>
</evidence>
<gene>
    <name evidence="5" type="ORF">CRENBAI_024968</name>
</gene>
<organism evidence="5 6">
    <name type="scientific">Crenichthys baileyi</name>
    <name type="common">White River springfish</name>
    <dbReference type="NCBI Taxonomy" id="28760"/>
    <lineage>
        <taxon>Eukaryota</taxon>
        <taxon>Metazoa</taxon>
        <taxon>Chordata</taxon>
        <taxon>Craniata</taxon>
        <taxon>Vertebrata</taxon>
        <taxon>Euteleostomi</taxon>
        <taxon>Actinopterygii</taxon>
        <taxon>Neopterygii</taxon>
        <taxon>Teleostei</taxon>
        <taxon>Neoteleostei</taxon>
        <taxon>Acanthomorphata</taxon>
        <taxon>Ovalentaria</taxon>
        <taxon>Atherinomorphae</taxon>
        <taxon>Cyprinodontiformes</taxon>
        <taxon>Goodeidae</taxon>
        <taxon>Crenichthys</taxon>
    </lineage>
</organism>
<keyword evidence="1 2" id="KW-0175">Coiled coil</keyword>
<dbReference type="GO" id="GO:0036064">
    <property type="term" value="C:ciliary basal body"/>
    <property type="evidence" value="ECO:0007669"/>
    <property type="project" value="TreeGrafter"/>
</dbReference>
<evidence type="ECO:0000313" key="6">
    <source>
        <dbReference type="Proteomes" id="UP001311232"/>
    </source>
</evidence>
<feature type="compositionally biased region" description="Low complexity" evidence="3">
    <location>
        <begin position="492"/>
        <end position="502"/>
    </location>
</feature>
<evidence type="ECO:0000313" key="5">
    <source>
        <dbReference type="EMBL" id="KAK5620373.1"/>
    </source>
</evidence>
<dbReference type="Pfam" id="PF21773">
    <property type="entry name" value="ODAD1_CC"/>
    <property type="match status" value="1"/>
</dbReference>
<evidence type="ECO:0000256" key="2">
    <source>
        <dbReference type="SAM" id="Coils"/>
    </source>
</evidence>
<sequence length="611" mass="70541">MGRSLTLVYTLLSDNVGHRKGERTASYENFQFTIKKSRESVLQMRQENKRLYRQLADANAGDERIIKVAFHDRGLEKDAFRNLSGKEAITTLDQKVLSKTKRLNALKHTTQTYQQRIDELNMEEERMKQERRGAAASSDAWTCEKEEDAMNLRALGNRLEKAQFKCKEAEKCMLIHLKLKGHLQDESLTYGGQINSLEAEILKYREELHKLQVLNNEAQLSKKAAKAELKQLEGQLLKEENERNSNIARLRKVEERKSQAEKAEKKVQRTIMQPDELSSEAQHSTTRIVAEEEKAISAFELAFRSIREATGVTDMQEVLEHFILQKENHQHLEKLKRENEQVLLQLKEQKKLISQQFEDMKYSGEAKLSSEQQMLEECELQLQVQQQRCHSATERLGWYVKTLSTIRAGVEHLEGKLQDILPTQDKASEVRPDSDEFVLELLAQCQLKLQILQKKLEGKDLASIMKEIEENEFYTRIEGKFPEYETKEKQSESQTQSSSNTEAETKEEEADIMSREAMKPNQWDEEFLAFLLQFETWSVCFLEMTNKQRKCTVSSVCAPSPLEDTPVGLFQGIIHPLTQRTISPSEINARLSSSELHSCLYVNAVAEDMQC</sequence>
<protein>
    <recommendedName>
        <fullName evidence="4">ODAD1 central coiled coil region domain-containing protein</fullName>
    </recommendedName>
</protein>